<reference evidence="2 3" key="1">
    <citation type="journal article" date="2021" name="Elife">
        <title>Chloroplast acquisition without the gene transfer in kleptoplastic sea slugs, Plakobranchus ocellatus.</title>
        <authorList>
            <person name="Maeda T."/>
            <person name="Takahashi S."/>
            <person name="Yoshida T."/>
            <person name="Shimamura S."/>
            <person name="Takaki Y."/>
            <person name="Nagai Y."/>
            <person name="Toyoda A."/>
            <person name="Suzuki Y."/>
            <person name="Arimoto A."/>
            <person name="Ishii H."/>
            <person name="Satoh N."/>
            <person name="Nishiyama T."/>
            <person name="Hasebe M."/>
            <person name="Maruyama T."/>
            <person name="Minagawa J."/>
            <person name="Obokata J."/>
            <person name="Shigenobu S."/>
        </authorList>
    </citation>
    <scope>NUCLEOTIDE SEQUENCE [LARGE SCALE GENOMIC DNA]</scope>
</reference>
<sequence length="194" mass="21023">MDDDNDDDDDEDDDNDDEDDDDVNGWSWMMMVDDEGEEEDGNGFMGAELNSEASGHIKRLRITLLTPLFHTPPDPELWVPLGRLKENWPSGTVICITVGIDFKHWRNKSETYDLEILDYGSILANVVAKPVLLSIVLIDFCWEKEVVVVVVGGGGWSDSGSRVSDCGDSEDGSGDGSGNVGGSGDANGIVAIVL</sequence>
<proteinExistence type="predicted"/>
<comment type="caution">
    <text evidence="2">The sequence shown here is derived from an EMBL/GenBank/DDBJ whole genome shotgun (WGS) entry which is preliminary data.</text>
</comment>
<evidence type="ECO:0000313" key="2">
    <source>
        <dbReference type="EMBL" id="GFO30828.1"/>
    </source>
</evidence>
<dbReference type="AlphaFoldDB" id="A0AAV4CGZ8"/>
<name>A0AAV4CGZ8_9GAST</name>
<dbReference type="Proteomes" id="UP000735302">
    <property type="component" value="Unassembled WGS sequence"/>
</dbReference>
<gene>
    <name evidence="2" type="ORF">PoB_005733300</name>
</gene>
<feature type="region of interest" description="Disordered" evidence="1">
    <location>
        <begin position="1"/>
        <end position="25"/>
    </location>
</feature>
<accession>A0AAV4CGZ8</accession>
<evidence type="ECO:0000313" key="3">
    <source>
        <dbReference type="Proteomes" id="UP000735302"/>
    </source>
</evidence>
<dbReference type="EMBL" id="BLXT01006265">
    <property type="protein sequence ID" value="GFO30828.1"/>
    <property type="molecule type" value="Genomic_DNA"/>
</dbReference>
<organism evidence="2 3">
    <name type="scientific">Plakobranchus ocellatus</name>
    <dbReference type="NCBI Taxonomy" id="259542"/>
    <lineage>
        <taxon>Eukaryota</taxon>
        <taxon>Metazoa</taxon>
        <taxon>Spiralia</taxon>
        <taxon>Lophotrochozoa</taxon>
        <taxon>Mollusca</taxon>
        <taxon>Gastropoda</taxon>
        <taxon>Heterobranchia</taxon>
        <taxon>Euthyneura</taxon>
        <taxon>Panpulmonata</taxon>
        <taxon>Sacoglossa</taxon>
        <taxon>Placobranchoidea</taxon>
        <taxon>Plakobranchidae</taxon>
        <taxon>Plakobranchus</taxon>
    </lineage>
</organism>
<evidence type="ECO:0000256" key="1">
    <source>
        <dbReference type="SAM" id="MobiDB-lite"/>
    </source>
</evidence>
<feature type="compositionally biased region" description="Acidic residues" evidence="1">
    <location>
        <begin position="1"/>
        <end position="23"/>
    </location>
</feature>
<feature type="region of interest" description="Disordered" evidence="1">
    <location>
        <begin position="158"/>
        <end position="182"/>
    </location>
</feature>
<keyword evidence="3" id="KW-1185">Reference proteome</keyword>
<protein>
    <submittedName>
        <fullName evidence="2">Uncharacterized protein</fullName>
    </submittedName>
</protein>